<comment type="caution">
    <text evidence="1">The sequence shown here is derived from an EMBL/GenBank/DDBJ whole genome shotgun (WGS) entry which is preliminary data.</text>
</comment>
<dbReference type="Proteomes" id="UP000555448">
    <property type="component" value="Unassembled WGS sequence"/>
</dbReference>
<gene>
    <name evidence="1" type="ORF">HNO88_004249</name>
</gene>
<keyword evidence="2" id="KW-1185">Reference proteome</keyword>
<evidence type="ECO:0000313" key="1">
    <source>
        <dbReference type="EMBL" id="MBB4860903.1"/>
    </source>
</evidence>
<reference evidence="1 2" key="1">
    <citation type="submission" date="2020-08" db="EMBL/GenBank/DDBJ databases">
        <title>Functional genomics of gut bacteria from endangered species of beetles.</title>
        <authorList>
            <person name="Carlos-Shanley C."/>
        </authorList>
    </citation>
    <scope>NUCLEOTIDE SEQUENCE [LARGE SCALE GENOMIC DNA]</scope>
    <source>
        <strain evidence="1 2">S00245</strain>
    </source>
</reference>
<evidence type="ECO:0000313" key="2">
    <source>
        <dbReference type="Proteomes" id="UP000555448"/>
    </source>
</evidence>
<proteinExistence type="predicted"/>
<sequence>MHQQGLDQWLVQAMPASNNPLNANLLSRWLR</sequence>
<name>A0A7W7NXP3_9SPHN</name>
<dbReference type="EMBL" id="JACHLR010000036">
    <property type="protein sequence ID" value="MBB4860903.1"/>
    <property type="molecule type" value="Genomic_DNA"/>
</dbReference>
<accession>A0A7W7NXP3</accession>
<protein>
    <submittedName>
        <fullName evidence="1">Uncharacterized protein</fullName>
    </submittedName>
</protein>
<organism evidence="1 2">
    <name type="scientific">Novosphingobium chloroacetimidivorans</name>
    <dbReference type="NCBI Taxonomy" id="1428314"/>
    <lineage>
        <taxon>Bacteria</taxon>
        <taxon>Pseudomonadati</taxon>
        <taxon>Pseudomonadota</taxon>
        <taxon>Alphaproteobacteria</taxon>
        <taxon>Sphingomonadales</taxon>
        <taxon>Sphingomonadaceae</taxon>
        <taxon>Novosphingobium</taxon>
    </lineage>
</organism>
<dbReference type="AlphaFoldDB" id="A0A7W7NXP3"/>